<keyword evidence="1" id="KW-0677">Repeat</keyword>
<protein>
    <submittedName>
        <fullName evidence="5">S-layer homology domain-containing protein</fullName>
    </submittedName>
</protein>
<evidence type="ECO:0000259" key="4">
    <source>
        <dbReference type="PROSITE" id="PS51272"/>
    </source>
</evidence>
<feature type="chain" id="PRO_5039139230" evidence="3">
    <location>
        <begin position="25"/>
        <end position="466"/>
    </location>
</feature>
<organism evidence="5 6">
    <name type="scientific">Ructibacterium gallinarum</name>
    <dbReference type="NCBI Taxonomy" id="2779355"/>
    <lineage>
        <taxon>Bacteria</taxon>
        <taxon>Bacillati</taxon>
        <taxon>Bacillota</taxon>
        <taxon>Clostridia</taxon>
        <taxon>Eubacteriales</taxon>
        <taxon>Oscillospiraceae</taxon>
        <taxon>Ructibacterium</taxon>
    </lineage>
</organism>
<dbReference type="Proteomes" id="UP000806542">
    <property type="component" value="Unassembled WGS sequence"/>
</dbReference>
<dbReference type="Pfam" id="PF13539">
    <property type="entry name" value="Peptidase_M15_4"/>
    <property type="match status" value="1"/>
</dbReference>
<dbReference type="InterPro" id="IPR001119">
    <property type="entry name" value="SLH_dom"/>
</dbReference>
<sequence>MKRVLICVLAVMLAAGSVITPAFAYDPSDWAVSAVEGAMRLSIISEEYSQKPYQDPISRGDFINVAVNLYATITAENVSTHSKNPFLDTNDPFPNMAYYAGLVSGDGEGHFFPTGTLTRQEMCKIITSLLDAAGVLGPYFPSENVFEGMPDAGDIAPWAQNHVAFMLDNNLMAGDYETGAFRPNDNVTREEAAIIAYRCFIAYGRDFDGQIQTALRQTRDSKGNTIQTLIKTITLSSGATVALANADDPNAPDINQTLASNQGGSGSAGYAPSGTPLQVPDENGLYRLKTYSETLASGEAAEKEARVFGDGGKYTSAEEADAHMTEVTVKVWKLDDSGNPYASTLTFRINSVLKDDVIAIFDEIYNSPVKAPLKDVTAYGWRNAMSSGTYSDHNYGTAIDLNYNENYCIYPSGAVVGTFYDPASSVYSFPEDGIVVQTFAKYGWLWGGNAWVSGTVDHMHFTYLGK</sequence>
<dbReference type="Gene3D" id="3.30.1380.10">
    <property type="match status" value="1"/>
</dbReference>
<dbReference type="InterPro" id="IPR009045">
    <property type="entry name" value="Zn_M74/Hedgehog-like"/>
</dbReference>
<evidence type="ECO:0000256" key="3">
    <source>
        <dbReference type="SAM" id="SignalP"/>
    </source>
</evidence>
<evidence type="ECO:0000313" key="6">
    <source>
        <dbReference type="Proteomes" id="UP000806542"/>
    </source>
</evidence>
<reference evidence="5" key="1">
    <citation type="submission" date="2020-10" db="EMBL/GenBank/DDBJ databases">
        <title>ChiBAC.</title>
        <authorList>
            <person name="Zenner C."/>
            <person name="Hitch T.C.A."/>
            <person name="Clavel T."/>
        </authorList>
    </citation>
    <scope>NUCLEOTIDE SEQUENCE</scope>
    <source>
        <strain evidence="5">DSM 107454</strain>
    </source>
</reference>
<accession>A0A9D5M671</accession>
<gene>
    <name evidence="5" type="ORF">INF28_07130</name>
</gene>
<proteinExistence type="predicted"/>
<dbReference type="GO" id="GO:0008233">
    <property type="term" value="F:peptidase activity"/>
    <property type="evidence" value="ECO:0007669"/>
    <property type="project" value="InterPro"/>
</dbReference>
<dbReference type="InterPro" id="IPR039561">
    <property type="entry name" value="Peptidase_M15C"/>
</dbReference>
<name>A0A9D5M671_9FIRM</name>
<feature type="signal peptide" evidence="3">
    <location>
        <begin position="1"/>
        <end position="24"/>
    </location>
</feature>
<keyword evidence="6" id="KW-1185">Reference proteome</keyword>
<feature type="domain" description="SLH" evidence="4">
    <location>
        <begin position="146"/>
        <end position="210"/>
    </location>
</feature>
<dbReference type="SUPFAM" id="SSF55166">
    <property type="entry name" value="Hedgehog/DD-peptidase"/>
    <property type="match status" value="1"/>
</dbReference>
<evidence type="ECO:0000256" key="2">
    <source>
        <dbReference type="SAM" id="MobiDB-lite"/>
    </source>
</evidence>
<dbReference type="Pfam" id="PF00395">
    <property type="entry name" value="SLH"/>
    <property type="match status" value="2"/>
</dbReference>
<dbReference type="EMBL" id="JADCKB010000012">
    <property type="protein sequence ID" value="MBE5040232.1"/>
    <property type="molecule type" value="Genomic_DNA"/>
</dbReference>
<dbReference type="PROSITE" id="PS51272">
    <property type="entry name" value="SLH"/>
    <property type="match status" value="1"/>
</dbReference>
<feature type="region of interest" description="Disordered" evidence="2">
    <location>
        <begin position="246"/>
        <end position="276"/>
    </location>
</feature>
<evidence type="ECO:0000313" key="5">
    <source>
        <dbReference type="EMBL" id="MBE5040232.1"/>
    </source>
</evidence>
<dbReference type="AlphaFoldDB" id="A0A9D5M671"/>
<evidence type="ECO:0000256" key="1">
    <source>
        <dbReference type="ARBA" id="ARBA00022737"/>
    </source>
</evidence>
<comment type="caution">
    <text evidence="5">The sequence shown here is derived from an EMBL/GenBank/DDBJ whole genome shotgun (WGS) entry which is preliminary data.</text>
</comment>
<keyword evidence="3" id="KW-0732">Signal</keyword>
<dbReference type="RefSeq" id="WP_226392780.1">
    <property type="nucleotide sequence ID" value="NZ_JADCKB010000012.1"/>
</dbReference>